<evidence type="ECO:0000313" key="6">
    <source>
        <dbReference type="EMBL" id="PSS37588.1"/>
    </source>
</evidence>
<name>A0A2R6S5M8_9APHY</name>
<dbReference type="InterPro" id="IPR017867">
    <property type="entry name" value="Tyr_phospatase_low_mol_wt"/>
</dbReference>
<dbReference type="PANTHER" id="PTHR11717:SF7">
    <property type="entry name" value="LOW MOLECULAR WEIGHT PHOSPHOTYROSINE PROTEIN PHOSPHATASE"/>
    <property type="match status" value="1"/>
</dbReference>
<proteinExistence type="inferred from homology"/>
<reference evidence="6 7" key="1">
    <citation type="submission" date="2018-02" db="EMBL/GenBank/DDBJ databases">
        <title>Genome sequence of the basidiomycete white-rot fungus Phlebia centrifuga.</title>
        <authorList>
            <person name="Granchi Z."/>
            <person name="Peng M."/>
            <person name="de Vries R.P."/>
            <person name="Hilden K."/>
            <person name="Makela M.R."/>
            <person name="Grigoriev I."/>
            <person name="Riley R."/>
        </authorList>
    </citation>
    <scope>NUCLEOTIDE SEQUENCE [LARGE SCALE GENOMIC DNA]</scope>
    <source>
        <strain evidence="6 7">FBCC195</strain>
    </source>
</reference>
<keyword evidence="7" id="KW-1185">Reference proteome</keyword>
<evidence type="ECO:0000256" key="2">
    <source>
        <dbReference type="ARBA" id="ARBA00022801"/>
    </source>
</evidence>
<gene>
    <name evidence="6" type="ORF">PHLCEN_2v604</name>
</gene>
<evidence type="ECO:0000259" key="5">
    <source>
        <dbReference type="Pfam" id="PF01451"/>
    </source>
</evidence>
<evidence type="ECO:0000313" key="7">
    <source>
        <dbReference type="Proteomes" id="UP000186601"/>
    </source>
</evidence>
<dbReference type="InterPro" id="IPR050438">
    <property type="entry name" value="LMW_PTPase"/>
</dbReference>
<accession>A0A2R6S5M8</accession>
<keyword evidence="2" id="KW-0378">Hydrolase</keyword>
<comment type="caution">
    <text evidence="6">The sequence shown here is derived from an EMBL/GenBank/DDBJ whole genome shotgun (WGS) entry which is preliminary data.</text>
</comment>
<organism evidence="6 7">
    <name type="scientific">Hermanssonia centrifuga</name>
    <dbReference type="NCBI Taxonomy" id="98765"/>
    <lineage>
        <taxon>Eukaryota</taxon>
        <taxon>Fungi</taxon>
        <taxon>Dikarya</taxon>
        <taxon>Basidiomycota</taxon>
        <taxon>Agaricomycotina</taxon>
        <taxon>Agaricomycetes</taxon>
        <taxon>Polyporales</taxon>
        <taxon>Meruliaceae</taxon>
        <taxon>Hermanssonia</taxon>
    </lineage>
</organism>
<dbReference type="GO" id="GO:0004725">
    <property type="term" value="F:protein tyrosine phosphatase activity"/>
    <property type="evidence" value="ECO:0007669"/>
    <property type="project" value="InterPro"/>
</dbReference>
<dbReference type="InterPro" id="IPR036196">
    <property type="entry name" value="Ptyr_pPase_sf"/>
</dbReference>
<keyword evidence="3" id="KW-0904">Protein phosphatase</keyword>
<dbReference type="OrthoDB" id="3388at2759"/>
<evidence type="ECO:0000256" key="4">
    <source>
        <dbReference type="PIRSR" id="PIRSR617867-1"/>
    </source>
</evidence>
<feature type="active site" evidence="4">
    <location>
        <position position="15"/>
    </location>
</feature>
<dbReference type="Pfam" id="PF01451">
    <property type="entry name" value="LMWPc"/>
    <property type="match status" value="1"/>
</dbReference>
<dbReference type="PRINTS" id="PR00719">
    <property type="entry name" value="LMWPTPASE"/>
</dbReference>
<comment type="similarity">
    <text evidence="1">Belongs to the low molecular weight phosphotyrosine protein phosphatase family.</text>
</comment>
<dbReference type="EMBL" id="MLYV02000035">
    <property type="protein sequence ID" value="PSS37588.1"/>
    <property type="molecule type" value="Genomic_DNA"/>
</dbReference>
<dbReference type="Gene3D" id="3.40.50.2300">
    <property type="match status" value="1"/>
</dbReference>
<dbReference type="PANTHER" id="PTHR11717">
    <property type="entry name" value="LOW MOLECULAR WEIGHT PROTEIN TYROSINE PHOSPHATASE"/>
    <property type="match status" value="1"/>
</dbReference>
<sequence>MAPSALVVCLGNICRSPMGEAVLKHVAKQRGIDLEVDSAGTAAYHVGEDPDERWDL</sequence>
<dbReference type="SUPFAM" id="SSF52788">
    <property type="entry name" value="Phosphotyrosine protein phosphatases I"/>
    <property type="match status" value="1"/>
</dbReference>
<dbReference type="STRING" id="98765.A0A2R6S5M8"/>
<evidence type="ECO:0000256" key="3">
    <source>
        <dbReference type="ARBA" id="ARBA00022912"/>
    </source>
</evidence>
<feature type="domain" description="Phosphotyrosine protein phosphatase I" evidence="5">
    <location>
        <begin position="6"/>
        <end position="53"/>
    </location>
</feature>
<protein>
    <recommendedName>
        <fullName evidence="5">Phosphotyrosine protein phosphatase I domain-containing protein</fullName>
    </recommendedName>
</protein>
<dbReference type="InterPro" id="IPR023485">
    <property type="entry name" value="Ptyr_pPase"/>
</dbReference>
<dbReference type="AlphaFoldDB" id="A0A2R6S5M8"/>
<dbReference type="Proteomes" id="UP000186601">
    <property type="component" value="Unassembled WGS sequence"/>
</dbReference>
<feature type="active site" description="Nucleophile" evidence="4">
    <location>
        <position position="9"/>
    </location>
</feature>
<evidence type="ECO:0000256" key="1">
    <source>
        <dbReference type="ARBA" id="ARBA00011063"/>
    </source>
</evidence>